<evidence type="ECO:0000256" key="3">
    <source>
        <dbReference type="ARBA" id="ARBA00022692"/>
    </source>
</evidence>
<dbReference type="Pfam" id="PF02653">
    <property type="entry name" value="BPD_transp_2"/>
    <property type="match status" value="1"/>
</dbReference>
<feature type="transmembrane region" description="Helical" evidence="6">
    <location>
        <begin position="27"/>
        <end position="48"/>
    </location>
</feature>
<feature type="transmembrane region" description="Helical" evidence="6">
    <location>
        <begin position="233"/>
        <end position="253"/>
    </location>
</feature>
<comment type="caution">
    <text evidence="7">The sequence shown here is derived from an EMBL/GenBank/DDBJ whole genome shotgun (WGS) entry which is preliminary data.</text>
</comment>
<evidence type="ECO:0000256" key="4">
    <source>
        <dbReference type="ARBA" id="ARBA00022989"/>
    </source>
</evidence>
<dbReference type="GO" id="GO:0015658">
    <property type="term" value="F:branched-chain amino acid transmembrane transporter activity"/>
    <property type="evidence" value="ECO:0007669"/>
    <property type="project" value="InterPro"/>
</dbReference>
<dbReference type="InterPro" id="IPR001851">
    <property type="entry name" value="ABC_transp_permease"/>
</dbReference>
<feature type="transmembrane region" description="Helical" evidence="6">
    <location>
        <begin position="54"/>
        <end position="75"/>
    </location>
</feature>
<feature type="transmembrane region" description="Helical" evidence="6">
    <location>
        <begin position="107"/>
        <end position="128"/>
    </location>
</feature>
<dbReference type="AlphaFoldDB" id="A0A3L7AKW9"/>
<evidence type="ECO:0000256" key="1">
    <source>
        <dbReference type="ARBA" id="ARBA00004651"/>
    </source>
</evidence>
<accession>A0A3L7AKW9</accession>
<dbReference type="CDD" id="cd06581">
    <property type="entry name" value="TM_PBP1_LivM_like"/>
    <property type="match status" value="1"/>
</dbReference>
<keyword evidence="4 6" id="KW-1133">Transmembrane helix</keyword>
<keyword evidence="8" id="KW-1185">Reference proteome</keyword>
<dbReference type="PANTHER" id="PTHR30482">
    <property type="entry name" value="HIGH-AFFINITY BRANCHED-CHAIN AMINO ACID TRANSPORT SYSTEM PERMEASE"/>
    <property type="match status" value="1"/>
</dbReference>
<evidence type="ECO:0000256" key="2">
    <source>
        <dbReference type="ARBA" id="ARBA00022475"/>
    </source>
</evidence>
<feature type="transmembrane region" description="Helical" evidence="6">
    <location>
        <begin position="135"/>
        <end position="153"/>
    </location>
</feature>
<name>A0A3L7AKW9_9HYPH</name>
<evidence type="ECO:0000313" key="8">
    <source>
        <dbReference type="Proteomes" id="UP000269692"/>
    </source>
</evidence>
<reference evidence="7 8" key="1">
    <citation type="submission" date="2018-10" db="EMBL/GenBank/DDBJ databases">
        <title>Xanthobacter tagetidis genome sequencing and assembly.</title>
        <authorList>
            <person name="Maclea K.S."/>
            <person name="Goen A.E."/>
            <person name="Fatima S.A."/>
        </authorList>
    </citation>
    <scope>NUCLEOTIDE SEQUENCE [LARGE SCALE GENOMIC DNA]</scope>
    <source>
        <strain evidence="7 8">ATCC 700314</strain>
    </source>
</reference>
<dbReference type="EMBL" id="RCTF01000002">
    <property type="protein sequence ID" value="RLP81059.1"/>
    <property type="molecule type" value="Genomic_DNA"/>
</dbReference>
<comment type="subcellular location">
    <subcellularLocation>
        <location evidence="1">Cell membrane</location>
        <topology evidence="1">Multi-pass membrane protein</topology>
    </subcellularLocation>
</comment>
<protein>
    <submittedName>
        <fullName evidence="7">Branched-chain amino acid ABC transporter permease</fullName>
    </submittedName>
</protein>
<evidence type="ECO:0000256" key="5">
    <source>
        <dbReference type="ARBA" id="ARBA00023136"/>
    </source>
</evidence>
<keyword evidence="3 6" id="KW-0812">Transmembrane</keyword>
<gene>
    <name evidence="7" type="ORF">D9R14_03430</name>
</gene>
<feature type="transmembrane region" description="Helical" evidence="6">
    <location>
        <begin position="313"/>
        <end position="336"/>
    </location>
</feature>
<organism evidence="7 8">
    <name type="scientific">Xanthobacter tagetidis</name>
    <dbReference type="NCBI Taxonomy" id="60216"/>
    <lineage>
        <taxon>Bacteria</taxon>
        <taxon>Pseudomonadati</taxon>
        <taxon>Pseudomonadota</taxon>
        <taxon>Alphaproteobacteria</taxon>
        <taxon>Hyphomicrobiales</taxon>
        <taxon>Xanthobacteraceae</taxon>
        <taxon>Xanthobacter</taxon>
    </lineage>
</organism>
<dbReference type="GO" id="GO:0005886">
    <property type="term" value="C:plasma membrane"/>
    <property type="evidence" value="ECO:0007669"/>
    <property type="project" value="UniProtKB-SubCell"/>
</dbReference>
<feature type="transmembrane region" description="Helical" evidence="6">
    <location>
        <begin position="82"/>
        <end position="101"/>
    </location>
</feature>
<sequence length="365" mass="38977">MAIAEHPSAYPARRPDRLGAAIARQGTAFWVAAALLLLMPLLVSSFWLVQILAYAMILGMIALSLMFLAGYGGIVSLVQMTVAALAGYVVAIFGHSAITQISLGWPWWAAVIVAVLIATAFGTLSGALSVRTEGIYTIMITLAIASAFYYLTLQNYTVFNGFSGFNGITPPVFLGVDWGENIPFYYLVLGCSALACWAVVYVARAPFGLALQGTRDNPRRMAALGFDVTAHKIAAYAFASALAAFAGVLLVWYQRQISPGTGGVGPVVDILIIAVVGGLSRPIGPFIGALVYVLLRTFSLDLLEWVGLDGKRFQLLIGLGFLVIVLFSPDGLIGIWRRITERARRSREARAAQMRIGGDAPGGTP</sequence>
<proteinExistence type="predicted"/>
<dbReference type="Proteomes" id="UP000269692">
    <property type="component" value="Unassembled WGS sequence"/>
</dbReference>
<dbReference type="RefSeq" id="WP_121621911.1">
    <property type="nucleotide sequence ID" value="NZ_JACIIW010000003.1"/>
</dbReference>
<evidence type="ECO:0000256" key="6">
    <source>
        <dbReference type="SAM" id="Phobius"/>
    </source>
</evidence>
<keyword evidence="2" id="KW-1003">Cell membrane</keyword>
<feature type="transmembrane region" description="Helical" evidence="6">
    <location>
        <begin position="184"/>
        <end position="212"/>
    </location>
</feature>
<dbReference type="InterPro" id="IPR043428">
    <property type="entry name" value="LivM-like"/>
</dbReference>
<dbReference type="OrthoDB" id="9804361at2"/>
<dbReference type="PANTHER" id="PTHR30482:SF17">
    <property type="entry name" value="ABC TRANSPORTER ATP-BINDING PROTEIN"/>
    <property type="match status" value="1"/>
</dbReference>
<evidence type="ECO:0000313" key="7">
    <source>
        <dbReference type="EMBL" id="RLP81059.1"/>
    </source>
</evidence>
<keyword evidence="5 6" id="KW-0472">Membrane</keyword>